<dbReference type="EMBL" id="BMSX01000001">
    <property type="protein sequence ID" value="GGQ89989.1"/>
    <property type="molecule type" value="Genomic_DNA"/>
</dbReference>
<sequence>MQSQGTFERGQRVRVQAAGVPEFATLRFALPGDQPGSWDLILVDDEDRRHEVNLAAGDTETVRPLVSDGKADSARVLAAMWTQWMNAAATNAESSAMAATPLKPYAHQTTAVYGAMLPQPLLRFLLADEPGTGKTIMAGLYLREMQRLGLIKRAIIVCPANLATKWVDDFQRLLGGGLRQHGGHSAASGDDGDRDPAPESHTEALAARGAADSPLVPLMRHHALPTDLVTKATPE</sequence>
<comment type="caution">
    <text evidence="3">The sequence shown here is derived from an EMBL/GenBank/DDBJ whole genome shotgun (WGS) entry which is preliminary data.</text>
</comment>
<protein>
    <recommendedName>
        <fullName evidence="2">SNF2 N-terminal domain-containing protein</fullName>
    </recommendedName>
</protein>
<dbReference type="Gene3D" id="3.40.50.10810">
    <property type="entry name" value="Tandem AAA-ATPase domain"/>
    <property type="match status" value="1"/>
</dbReference>
<dbReference type="SUPFAM" id="SSF52540">
    <property type="entry name" value="P-loop containing nucleoside triphosphate hydrolases"/>
    <property type="match status" value="1"/>
</dbReference>
<evidence type="ECO:0000313" key="3">
    <source>
        <dbReference type="EMBL" id="GGQ89989.1"/>
    </source>
</evidence>
<keyword evidence="4" id="KW-1185">Reference proteome</keyword>
<dbReference type="GO" id="GO:0005524">
    <property type="term" value="F:ATP binding"/>
    <property type="evidence" value="ECO:0007669"/>
    <property type="project" value="InterPro"/>
</dbReference>
<evidence type="ECO:0000256" key="1">
    <source>
        <dbReference type="SAM" id="MobiDB-lite"/>
    </source>
</evidence>
<gene>
    <name evidence="3" type="ORF">GCM10010251_00060</name>
</gene>
<dbReference type="Pfam" id="PF00176">
    <property type="entry name" value="SNF2-rel_dom"/>
    <property type="match status" value="1"/>
</dbReference>
<reference evidence="3" key="2">
    <citation type="submission" date="2020-09" db="EMBL/GenBank/DDBJ databases">
        <authorList>
            <person name="Sun Q."/>
            <person name="Ohkuma M."/>
        </authorList>
    </citation>
    <scope>NUCLEOTIDE SEQUENCE</scope>
    <source>
        <strain evidence="3">JCM 4346</strain>
    </source>
</reference>
<dbReference type="RefSeq" id="WP_229910715.1">
    <property type="nucleotide sequence ID" value="NZ_BMSX01000001.1"/>
</dbReference>
<dbReference type="InterPro" id="IPR000330">
    <property type="entry name" value="SNF2_N"/>
</dbReference>
<name>A0A918BSU0_9ACTN</name>
<evidence type="ECO:0000313" key="4">
    <source>
        <dbReference type="Proteomes" id="UP000658320"/>
    </source>
</evidence>
<dbReference type="InterPro" id="IPR027417">
    <property type="entry name" value="P-loop_NTPase"/>
</dbReference>
<dbReference type="AlphaFoldDB" id="A0A918BSU0"/>
<dbReference type="Proteomes" id="UP000658320">
    <property type="component" value="Unassembled WGS sequence"/>
</dbReference>
<reference evidence="3" key="1">
    <citation type="journal article" date="2014" name="Int. J. Syst. Evol. Microbiol.">
        <title>Complete genome sequence of Corynebacterium casei LMG S-19264T (=DSM 44701T), isolated from a smear-ripened cheese.</title>
        <authorList>
            <consortium name="US DOE Joint Genome Institute (JGI-PGF)"/>
            <person name="Walter F."/>
            <person name="Albersmeier A."/>
            <person name="Kalinowski J."/>
            <person name="Ruckert C."/>
        </authorList>
    </citation>
    <scope>NUCLEOTIDE SEQUENCE</scope>
    <source>
        <strain evidence="3">JCM 4346</strain>
    </source>
</reference>
<proteinExistence type="predicted"/>
<evidence type="ECO:0000259" key="2">
    <source>
        <dbReference type="Pfam" id="PF00176"/>
    </source>
</evidence>
<feature type="domain" description="SNF2 N-terminal" evidence="2">
    <location>
        <begin position="124"/>
        <end position="174"/>
    </location>
</feature>
<organism evidence="3 4">
    <name type="scientific">Streptomyces aurantiogriseus</name>
    <dbReference type="NCBI Taxonomy" id="66870"/>
    <lineage>
        <taxon>Bacteria</taxon>
        <taxon>Bacillati</taxon>
        <taxon>Actinomycetota</taxon>
        <taxon>Actinomycetes</taxon>
        <taxon>Kitasatosporales</taxon>
        <taxon>Streptomycetaceae</taxon>
        <taxon>Streptomyces</taxon>
    </lineage>
</organism>
<feature type="region of interest" description="Disordered" evidence="1">
    <location>
        <begin position="179"/>
        <end position="214"/>
    </location>
</feature>
<dbReference type="InterPro" id="IPR038718">
    <property type="entry name" value="SNF2-like_sf"/>
</dbReference>
<accession>A0A918BSU0</accession>